<name>A0A7Z0BMI7_9ACTN</name>
<keyword evidence="2" id="KW-0489">Methyltransferase</keyword>
<dbReference type="CDD" id="cd02440">
    <property type="entry name" value="AdoMet_MTases"/>
    <property type="match status" value="1"/>
</dbReference>
<sequence>MEENVWNTRVAQHYDEAFAPAFNPQVLEPAVDFLARRTRDAPALEFAVGTGRVALPLRARGVHVFGIEMSEPMAAQLRAKPGGDAITVTIGDMATCRAPGRFGLVYAVCNAITCLLSQSEQVACFRNAARHLLPGGRFVVEVEVPDLQRLPPGEHARPFHVGPDQVGFDTFELADQRMVSHHYRFGGGGSEIFRSQHRFVWPSELDLMAQLAGLVTEGRWADFDEAPFTSSSRSHVSVWRKSSEGPG</sequence>
<dbReference type="Gene3D" id="3.40.50.150">
    <property type="entry name" value="Vaccinia Virus protein VP39"/>
    <property type="match status" value="1"/>
</dbReference>
<gene>
    <name evidence="2" type="ORF">HNR06_004924</name>
</gene>
<dbReference type="EMBL" id="JACCHL010000001">
    <property type="protein sequence ID" value="NYH55335.1"/>
    <property type="molecule type" value="Genomic_DNA"/>
</dbReference>
<organism evidence="2 3">
    <name type="scientific">Nocardiopsis sinuspersici</name>
    <dbReference type="NCBI Taxonomy" id="501010"/>
    <lineage>
        <taxon>Bacteria</taxon>
        <taxon>Bacillati</taxon>
        <taxon>Actinomycetota</taxon>
        <taxon>Actinomycetes</taxon>
        <taxon>Streptosporangiales</taxon>
        <taxon>Nocardiopsidaceae</taxon>
        <taxon>Nocardiopsis</taxon>
    </lineage>
</organism>
<accession>A0A7Z0BMI7</accession>
<comment type="caution">
    <text evidence="2">The sequence shown here is derived from an EMBL/GenBank/DDBJ whole genome shotgun (WGS) entry which is preliminary data.</text>
</comment>
<proteinExistence type="predicted"/>
<reference evidence="2 3" key="1">
    <citation type="submission" date="2020-07" db="EMBL/GenBank/DDBJ databases">
        <title>Sequencing the genomes of 1000 actinobacteria strains.</title>
        <authorList>
            <person name="Klenk H.-P."/>
        </authorList>
    </citation>
    <scope>NUCLEOTIDE SEQUENCE [LARGE SCALE GENOMIC DNA]</scope>
    <source>
        <strain evidence="2 3">DSM 45278</strain>
    </source>
</reference>
<dbReference type="InterPro" id="IPR029063">
    <property type="entry name" value="SAM-dependent_MTases_sf"/>
</dbReference>
<protein>
    <submittedName>
        <fullName evidence="2">SAM-dependent methyltransferase</fullName>
    </submittedName>
</protein>
<dbReference type="InterPro" id="IPR041698">
    <property type="entry name" value="Methyltransf_25"/>
</dbReference>
<dbReference type="RefSeq" id="WP_179811438.1">
    <property type="nucleotide sequence ID" value="NZ_JACCHL010000001.1"/>
</dbReference>
<dbReference type="Pfam" id="PF13649">
    <property type="entry name" value="Methyltransf_25"/>
    <property type="match status" value="1"/>
</dbReference>
<evidence type="ECO:0000259" key="1">
    <source>
        <dbReference type="Pfam" id="PF13649"/>
    </source>
</evidence>
<dbReference type="SUPFAM" id="SSF53335">
    <property type="entry name" value="S-adenosyl-L-methionine-dependent methyltransferases"/>
    <property type="match status" value="1"/>
</dbReference>
<dbReference type="AlphaFoldDB" id="A0A7Z0BMI7"/>
<evidence type="ECO:0000313" key="2">
    <source>
        <dbReference type="EMBL" id="NYH55335.1"/>
    </source>
</evidence>
<dbReference type="GO" id="GO:0008168">
    <property type="term" value="F:methyltransferase activity"/>
    <property type="evidence" value="ECO:0007669"/>
    <property type="project" value="UniProtKB-KW"/>
</dbReference>
<evidence type="ECO:0000313" key="3">
    <source>
        <dbReference type="Proteomes" id="UP000584931"/>
    </source>
</evidence>
<dbReference type="Proteomes" id="UP000584931">
    <property type="component" value="Unassembled WGS sequence"/>
</dbReference>
<dbReference type="GO" id="GO:0032259">
    <property type="term" value="P:methylation"/>
    <property type="evidence" value="ECO:0007669"/>
    <property type="project" value="UniProtKB-KW"/>
</dbReference>
<keyword evidence="2" id="KW-0808">Transferase</keyword>
<feature type="domain" description="Methyltransferase" evidence="1">
    <location>
        <begin position="44"/>
        <end position="136"/>
    </location>
</feature>